<evidence type="ECO:0000256" key="7">
    <source>
        <dbReference type="ARBA" id="ARBA00022692"/>
    </source>
</evidence>
<dbReference type="PANTHER" id="PTHR43711">
    <property type="entry name" value="TWO-COMPONENT HISTIDINE KINASE"/>
    <property type="match status" value="1"/>
</dbReference>
<dbReference type="InterPro" id="IPR007891">
    <property type="entry name" value="CHASE3"/>
</dbReference>
<dbReference type="InterPro" id="IPR003594">
    <property type="entry name" value="HATPase_dom"/>
</dbReference>
<keyword evidence="11 13" id="KW-0472">Membrane</keyword>
<evidence type="ECO:0000256" key="6">
    <source>
        <dbReference type="ARBA" id="ARBA00022679"/>
    </source>
</evidence>
<dbReference type="GO" id="GO:0005509">
    <property type="term" value="F:calcium ion binding"/>
    <property type="evidence" value="ECO:0007669"/>
    <property type="project" value="UniProtKB-ARBA"/>
</dbReference>
<keyword evidence="10" id="KW-0902">Two-component regulatory system</keyword>
<dbReference type="EC" id="2.7.13.3" evidence="4"/>
<dbReference type="SUPFAM" id="SSF55874">
    <property type="entry name" value="ATPase domain of HSP90 chaperone/DNA topoisomerase II/histidine kinase"/>
    <property type="match status" value="1"/>
</dbReference>
<dbReference type="PROSITE" id="PS50885">
    <property type="entry name" value="HAMP"/>
    <property type="match status" value="1"/>
</dbReference>
<comment type="caution">
    <text evidence="16">The sequence shown here is derived from an EMBL/GenBank/DDBJ whole genome shotgun (WGS) entry which is preliminary data.</text>
</comment>
<evidence type="ECO:0000256" key="3">
    <source>
        <dbReference type="ARBA" id="ARBA00004236"/>
    </source>
</evidence>
<keyword evidence="9 13" id="KW-1133">Transmembrane helix</keyword>
<comment type="catalytic activity">
    <reaction evidence="1">
        <text>ATP + protein L-histidine = ADP + protein N-phospho-L-histidine.</text>
        <dbReference type="EC" id="2.7.13.3"/>
    </reaction>
</comment>
<dbReference type="InterPro" id="IPR004358">
    <property type="entry name" value="Sig_transdc_His_kin-like_C"/>
</dbReference>
<evidence type="ECO:0000256" key="10">
    <source>
        <dbReference type="ARBA" id="ARBA00023012"/>
    </source>
</evidence>
<feature type="transmembrane region" description="Helical" evidence="13">
    <location>
        <begin position="177"/>
        <end position="199"/>
    </location>
</feature>
<dbReference type="Gene3D" id="6.10.340.10">
    <property type="match status" value="1"/>
</dbReference>
<proteinExistence type="predicted"/>
<dbReference type="InterPro" id="IPR036890">
    <property type="entry name" value="HATPase_C_sf"/>
</dbReference>
<dbReference type="Pfam" id="PF00512">
    <property type="entry name" value="HisKA"/>
    <property type="match status" value="1"/>
</dbReference>
<dbReference type="Pfam" id="PF02518">
    <property type="entry name" value="HATPase_c"/>
    <property type="match status" value="1"/>
</dbReference>
<evidence type="ECO:0000256" key="11">
    <source>
        <dbReference type="ARBA" id="ARBA00023136"/>
    </source>
</evidence>
<evidence type="ECO:0000256" key="9">
    <source>
        <dbReference type="ARBA" id="ARBA00022989"/>
    </source>
</evidence>
<dbReference type="SMART" id="SM00387">
    <property type="entry name" value="HATPase_c"/>
    <property type="match status" value="1"/>
</dbReference>
<name>A0A841DCP3_PLAVE</name>
<keyword evidence="6" id="KW-0808">Transferase</keyword>
<evidence type="ECO:0000256" key="8">
    <source>
        <dbReference type="ARBA" id="ARBA00022777"/>
    </source>
</evidence>
<dbReference type="InterPro" id="IPR003661">
    <property type="entry name" value="HisK_dim/P_dom"/>
</dbReference>
<keyword evidence="5" id="KW-0597">Phosphoprotein</keyword>
<dbReference type="Pfam" id="PF05227">
    <property type="entry name" value="CHASE3"/>
    <property type="match status" value="1"/>
</dbReference>
<dbReference type="Gene3D" id="3.30.450.40">
    <property type="match status" value="1"/>
</dbReference>
<dbReference type="PRINTS" id="PR00344">
    <property type="entry name" value="BCTRLSENSOR"/>
</dbReference>
<dbReference type="InterPro" id="IPR003660">
    <property type="entry name" value="HAMP_dom"/>
</dbReference>
<dbReference type="CDD" id="cd00082">
    <property type="entry name" value="HisKA"/>
    <property type="match status" value="1"/>
</dbReference>
<comment type="subcellular location">
    <subcellularLocation>
        <location evidence="3">Cell membrane</location>
    </subcellularLocation>
</comment>
<evidence type="ECO:0000256" key="5">
    <source>
        <dbReference type="ARBA" id="ARBA00022553"/>
    </source>
</evidence>
<accession>A0A841DCP3</accession>
<organism evidence="16 17">
    <name type="scientific">Planomonospora venezuelensis</name>
    <dbReference type="NCBI Taxonomy" id="1999"/>
    <lineage>
        <taxon>Bacteria</taxon>
        <taxon>Bacillati</taxon>
        <taxon>Actinomycetota</taxon>
        <taxon>Actinomycetes</taxon>
        <taxon>Streptosporangiales</taxon>
        <taxon>Streptosporangiaceae</taxon>
        <taxon>Planomonospora</taxon>
    </lineage>
</organism>
<dbReference type="FunFam" id="3.30.565.10:FF:000006">
    <property type="entry name" value="Sensor histidine kinase WalK"/>
    <property type="match status" value="1"/>
</dbReference>
<feature type="coiled-coil region" evidence="12">
    <location>
        <begin position="247"/>
        <end position="274"/>
    </location>
</feature>
<evidence type="ECO:0000256" key="1">
    <source>
        <dbReference type="ARBA" id="ARBA00000085"/>
    </source>
</evidence>
<evidence type="ECO:0000259" key="14">
    <source>
        <dbReference type="PROSITE" id="PS50109"/>
    </source>
</evidence>
<dbReference type="InterPro" id="IPR029016">
    <property type="entry name" value="GAF-like_dom_sf"/>
</dbReference>
<dbReference type="Proteomes" id="UP000562352">
    <property type="component" value="Unassembled WGS sequence"/>
</dbReference>
<dbReference type="SUPFAM" id="SSF47384">
    <property type="entry name" value="Homodimeric domain of signal transducing histidine kinase"/>
    <property type="match status" value="1"/>
</dbReference>
<dbReference type="RefSeq" id="WP_184947989.1">
    <property type="nucleotide sequence ID" value="NZ_BAAAWZ010000005.1"/>
</dbReference>
<comment type="cofactor">
    <cofactor evidence="2">
        <name>a divalent metal cation</name>
        <dbReference type="ChEBI" id="CHEBI:60240"/>
    </cofactor>
</comment>
<dbReference type="GO" id="GO:0005886">
    <property type="term" value="C:plasma membrane"/>
    <property type="evidence" value="ECO:0007669"/>
    <property type="project" value="UniProtKB-SubCell"/>
</dbReference>
<keyword evidence="17" id="KW-1185">Reference proteome</keyword>
<dbReference type="SUPFAM" id="SSF55781">
    <property type="entry name" value="GAF domain-like"/>
    <property type="match status" value="1"/>
</dbReference>
<feature type="domain" description="HAMP" evidence="15">
    <location>
        <begin position="203"/>
        <end position="256"/>
    </location>
</feature>
<dbReference type="PROSITE" id="PS50109">
    <property type="entry name" value="HIS_KIN"/>
    <property type="match status" value="1"/>
</dbReference>
<dbReference type="FunFam" id="1.10.287.130:FF:000001">
    <property type="entry name" value="Two-component sensor histidine kinase"/>
    <property type="match status" value="1"/>
</dbReference>
<evidence type="ECO:0000256" key="13">
    <source>
        <dbReference type="SAM" id="Phobius"/>
    </source>
</evidence>
<dbReference type="EMBL" id="JACHJJ010000031">
    <property type="protein sequence ID" value="MBB5967259.1"/>
    <property type="molecule type" value="Genomic_DNA"/>
</dbReference>
<evidence type="ECO:0000313" key="16">
    <source>
        <dbReference type="EMBL" id="MBB5967259.1"/>
    </source>
</evidence>
<keyword evidence="8 16" id="KW-0418">Kinase</keyword>
<dbReference type="Gene3D" id="1.10.287.130">
    <property type="match status" value="1"/>
</dbReference>
<evidence type="ECO:0000313" key="17">
    <source>
        <dbReference type="Proteomes" id="UP000562352"/>
    </source>
</evidence>
<gene>
    <name evidence="16" type="ORF">FHS22_006561</name>
</gene>
<feature type="domain" description="Histidine kinase" evidence="14">
    <location>
        <begin position="449"/>
        <end position="668"/>
    </location>
</feature>
<keyword evidence="12" id="KW-0175">Coiled coil</keyword>
<dbReference type="AlphaFoldDB" id="A0A841DCP3"/>
<dbReference type="PANTHER" id="PTHR43711:SF1">
    <property type="entry name" value="HISTIDINE KINASE 1"/>
    <property type="match status" value="1"/>
</dbReference>
<dbReference type="InterPro" id="IPR036097">
    <property type="entry name" value="HisK_dim/P_sf"/>
</dbReference>
<sequence length="679" mass="73713">MKWLNRSVGRALRGTFGLLVALVLLSGAVATIESTRQSAALQQLFDHNLPLRLNNLKLRSTMGDATRGLRNYLLYEQPKTTYLEARNTYPPYLEALVRRADRPQERPLIEDLRQKVLDWFDYASQAERVRPGEPQVPQFAEGSRLRYEEILRSSDALEAQLTRRTAELDEQSASNRFWGTVTTIVFAVIAGAIALITAIRAYRVLVPPLAAMGGTLGRLTAGDHAARAPCGEGPTEIRQLGTAINMLADESDRLRAAERERARLAQVAHEAAARIRRTLDAEDVVREAAAALGAKLPADRVFVQLIREGMIGAAEVEWSGGRLVEDVVQLPSVPAREAEEVYHRGVTPTGSTADPPGYIPEASARALRELGDKQFLFVPFGVGDKLLGSILLTRSTSKGLWSTDEMEAVKVVGTDLGRGLEQASLYSRERELVKELRALDSAKTDFMSTVSHELRSPLTSIAGYLEILRDEEAGEINPAQDRMLDAIDRNTTRLRLLIEDLLTLSRIEAGAFRSLKQRTNLCEVVEGAVATMRPTADKAQVGLEVDCADGSIAVDGDPNQLDRAMVNLLSNAVKFTRAGGSVSVRVAVEGDQAVVAVADTGIGIPEEEMPRLSTRFFRASNATELSIPGTGLGLSIVRSIVANHSGAFDLKSEEGRGTTATIRIPVRTSEPAVPGAGAA</sequence>
<dbReference type="GO" id="GO:0000155">
    <property type="term" value="F:phosphorelay sensor kinase activity"/>
    <property type="evidence" value="ECO:0007669"/>
    <property type="project" value="InterPro"/>
</dbReference>
<evidence type="ECO:0000256" key="4">
    <source>
        <dbReference type="ARBA" id="ARBA00012438"/>
    </source>
</evidence>
<reference evidence="16 17" key="1">
    <citation type="submission" date="2020-08" db="EMBL/GenBank/DDBJ databases">
        <title>Genomic Encyclopedia of Type Strains, Phase III (KMG-III): the genomes of soil and plant-associated and newly described type strains.</title>
        <authorList>
            <person name="Whitman W."/>
        </authorList>
    </citation>
    <scope>NUCLEOTIDE SEQUENCE [LARGE SCALE GENOMIC DNA]</scope>
    <source>
        <strain evidence="16 17">CECT 3303</strain>
    </source>
</reference>
<keyword evidence="7 13" id="KW-0812">Transmembrane</keyword>
<dbReference type="Gene3D" id="3.30.565.10">
    <property type="entry name" value="Histidine kinase-like ATPase, C-terminal domain"/>
    <property type="match status" value="1"/>
</dbReference>
<evidence type="ECO:0000259" key="15">
    <source>
        <dbReference type="PROSITE" id="PS50885"/>
    </source>
</evidence>
<evidence type="ECO:0000256" key="12">
    <source>
        <dbReference type="SAM" id="Coils"/>
    </source>
</evidence>
<dbReference type="SMART" id="SM00388">
    <property type="entry name" value="HisKA"/>
    <property type="match status" value="1"/>
</dbReference>
<dbReference type="InterPro" id="IPR050736">
    <property type="entry name" value="Sensor_HK_Regulatory"/>
</dbReference>
<dbReference type="InterPro" id="IPR005467">
    <property type="entry name" value="His_kinase_dom"/>
</dbReference>
<protein>
    <recommendedName>
        <fullName evidence="4">histidine kinase</fullName>
        <ecNumber evidence="4">2.7.13.3</ecNumber>
    </recommendedName>
</protein>
<evidence type="ECO:0000256" key="2">
    <source>
        <dbReference type="ARBA" id="ARBA00001968"/>
    </source>
</evidence>